<dbReference type="Proteomes" id="UP001526147">
    <property type="component" value="Unassembled WGS sequence"/>
</dbReference>
<evidence type="ECO:0000256" key="4">
    <source>
        <dbReference type="ARBA" id="ARBA00023134"/>
    </source>
</evidence>
<dbReference type="Pfam" id="PF00350">
    <property type="entry name" value="Dynamin_N"/>
    <property type="match status" value="2"/>
</dbReference>
<feature type="domain" description="Dynamin N-terminal" evidence="7">
    <location>
        <begin position="623"/>
        <end position="844"/>
    </location>
</feature>
<keyword evidence="4" id="KW-0342">GTP-binding</keyword>
<evidence type="ECO:0000313" key="9">
    <source>
        <dbReference type="Proteomes" id="UP001526147"/>
    </source>
</evidence>
<comment type="caution">
    <text evidence="8">The sequence shown here is derived from an EMBL/GenBank/DDBJ whole genome shotgun (WGS) entry which is preliminary data.</text>
</comment>
<keyword evidence="6" id="KW-0175">Coiled coil</keyword>
<feature type="coiled-coil region" evidence="6">
    <location>
        <begin position="470"/>
        <end position="508"/>
    </location>
</feature>
<dbReference type="EMBL" id="JAOYEY010000050">
    <property type="protein sequence ID" value="MCV9888422.1"/>
    <property type="molecule type" value="Genomic_DNA"/>
</dbReference>
<keyword evidence="9" id="KW-1185">Reference proteome</keyword>
<keyword evidence="2" id="KW-0547">Nucleotide-binding</keyword>
<dbReference type="RefSeq" id="WP_264144519.1">
    <property type="nucleotide sequence ID" value="NZ_JAOYEY010000050.1"/>
</dbReference>
<keyword evidence="3" id="KW-0378">Hydrolase</keyword>
<sequence length="1202" mass="139522">MTTVVKSKQLMQTIINLHEMIHEKDHENAVKLVEMSHKLEQEKLYIAYAGHFSAGKSSMINKLLDEQILPTSPIPTSANLVLLEKGIEQVTLYSAAKESIELSGDYSIEQIKEYCKQGDDIERIRIKKPYDNLAEDVVIMDSPGIDSTDAAHKLSTESMLHLADVIFYVTDYNHVQSEENLSFIQEMKSRNKMIFLIVNQIDKHEEKEIRFQDFRQNIEGSFAEVGLHPQDVFFTTLKNDQHPYNDLEKVKELIRVVIQDKNRFLEQNISQSITQVVSEHIDKYEEQLDLIDLNEDEIRERLDEHTNKLNQLLAQIQQKEEKMEKIVLDTEEKVSAILKSANLIPFETREKASAFIEAADPTFKIGLLFSKSKTEQEREKRKKELYDSLKKNTETQISWHFITLLKEFIQSYEIHDPKLIQEAQSFSINVSEQLVSDAIKTGASFNNQYILTYSSDVSELIKKQSKHQVMDLFKKMIDGINNEIQEQIEEINVKVKSENEEIDHYKEILFKFETLGQYKHSLQELSKGIFDSTYNEEKWLNEHQTYKKVTKDIQIQEKVVAAEEPREDQFSKPLYNTRYSKRDEFIKNAEQAVKRLDNIQGFKQFTESLEGKINSFKNRTFTVALFGAFSAGKSSFANALIGERLLPSSPNPTTATINKIAPPTSEKAHGLVEVKLKSKEMLMKDIMISIPSLNNKDFSIESIAEVLRNYRGQNKNETEQVAKYQKAIVDYRTLTSEGLTVQSDTNSFKDFVAKEEKACLVEEVIVYFDCSITRAGITLVDTPGADSLHKRHTDVAFQYIKKADAILYLTYYNHPFSKGDREFLRQLGRVKDSFTLDKMFFIINAVDLAKDEEEVNVVKSYIKDQFLKHEIRNVRLFGVSSLNILSGQVDEEKDYIEFQKQFNTFIKEELTTTTLLSIKEDLNRCKERIQSLIHTAELSGKEKEERRESLLQEQMKVNDEIANISHDHIVTSISKEIEELIFYVKQRLFFRFNDFFKESFHPSIFNQNTDIQQALKICFEELVRTVEFELIQELQATSLRIENIINNTLDGEFSRIVQLIKKKSENVTLATIEFPEIQTPTIAVEFSSNMLATIHPALKLFKNTKSFFERNEKKFMSDDLSKRMDTPISSILREYIEKFSSYYSDAIRSSHHLLIHEVKKQTEEDFSSLLDIRHEDTEHLKTELAVITESVQLLEENNLQHH</sequence>
<evidence type="ECO:0000256" key="3">
    <source>
        <dbReference type="ARBA" id="ARBA00022801"/>
    </source>
</evidence>
<protein>
    <submittedName>
        <fullName evidence="8">Dynamin family protein</fullName>
    </submittedName>
</protein>
<keyword evidence="5" id="KW-0472">Membrane</keyword>
<evidence type="ECO:0000256" key="6">
    <source>
        <dbReference type="SAM" id="Coils"/>
    </source>
</evidence>
<feature type="domain" description="Dynamin N-terminal" evidence="7">
    <location>
        <begin position="46"/>
        <end position="200"/>
    </location>
</feature>
<evidence type="ECO:0000256" key="5">
    <source>
        <dbReference type="ARBA" id="ARBA00023136"/>
    </source>
</evidence>
<dbReference type="InterPro" id="IPR027094">
    <property type="entry name" value="Mitofusin_fam"/>
</dbReference>
<evidence type="ECO:0000256" key="2">
    <source>
        <dbReference type="ARBA" id="ARBA00022741"/>
    </source>
</evidence>
<comment type="subcellular location">
    <subcellularLocation>
        <location evidence="1">Membrane</location>
    </subcellularLocation>
</comment>
<accession>A0ABT3DN25</accession>
<feature type="coiled-coil region" evidence="6">
    <location>
        <begin position="281"/>
        <end position="333"/>
    </location>
</feature>
<dbReference type="Gene3D" id="3.40.50.300">
    <property type="entry name" value="P-loop containing nucleotide triphosphate hydrolases"/>
    <property type="match status" value="2"/>
</dbReference>
<evidence type="ECO:0000256" key="1">
    <source>
        <dbReference type="ARBA" id="ARBA00004370"/>
    </source>
</evidence>
<dbReference type="PANTHER" id="PTHR10465">
    <property type="entry name" value="TRANSMEMBRANE GTPASE FZO1"/>
    <property type="match status" value="1"/>
</dbReference>
<dbReference type="PANTHER" id="PTHR10465:SF0">
    <property type="entry name" value="SARCALUMENIN"/>
    <property type="match status" value="1"/>
</dbReference>
<evidence type="ECO:0000313" key="8">
    <source>
        <dbReference type="EMBL" id="MCV9888422.1"/>
    </source>
</evidence>
<name>A0ABT3DN25_9BACI</name>
<reference evidence="8 9" key="1">
    <citation type="submission" date="2022-10" db="EMBL/GenBank/DDBJ databases">
        <title>Draft genome assembly of moderately radiation resistant bacterium Metabacillus halosaccharovorans.</title>
        <authorList>
            <person name="Pal S."/>
            <person name="Gopinathan A."/>
        </authorList>
    </citation>
    <scope>NUCLEOTIDE SEQUENCE [LARGE SCALE GENOMIC DNA]</scope>
    <source>
        <strain evidence="8 9">VITHBRA001</strain>
    </source>
</reference>
<dbReference type="InterPro" id="IPR027417">
    <property type="entry name" value="P-loop_NTPase"/>
</dbReference>
<dbReference type="CDD" id="cd09912">
    <property type="entry name" value="DLP_2"/>
    <property type="match status" value="2"/>
</dbReference>
<proteinExistence type="predicted"/>
<organism evidence="8 9">
    <name type="scientific">Metabacillus halosaccharovorans</name>
    <dbReference type="NCBI Taxonomy" id="930124"/>
    <lineage>
        <taxon>Bacteria</taxon>
        <taxon>Bacillati</taxon>
        <taxon>Bacillota</taxon>
        <taxon>Bacilli</taxon>
        <taxon>Bacillales</taxon>
        <taxon>Bacillaceae</taxon>
        <taxon>Metabacillus</taxon>
    </lineage>
</organism>
<dbReference type="InterPro" id="IPR045063">
    <property type="entry name" value="Dynamin_N"/>
</dbReference>
<gene>
    <name evidence="8" type="ORF">OIH86_22480</name>
</gene>
<dbReference type="SUPFAM" id="SSF52540">
    <property type="entry name" value="P-loop containing nucleoside triphosphate hydrolases"/>
    <property type="match status" value="2"/>
</dbReference>
<evidence type="ECO:0000259" key="7">
    <source>
        <dbReference type="Pfam" id="PF00350"/>
    </source>
</evidence>